<proteinExistence type="predicted"/>
<dbReference type="Proteomes" id="UP000814140">
    <property type="component" value="Unassembled WGS sequence"/>
</dbReference>
<gene>
    <name evidence="1" type="ORF">BV25DRAFT_1990574</name>
</gene>
<organism evidence="1 2">
    <name type="scientific">Artomyces pyxidatus</name>
    <dbReference type="NCBI Taxonomy" id="48021"/>
    <lineage>
        <taxon>Eukaryota</taxon>
        <taxon>Fungi</taxon>
        <taxon>Dikarya</taxon>
        <taxon>Basidiomycota</taxon>
        <taxon>Agaricomycotina</taxon>
        <taxon>Agaricomycetes</taxon>
        <taxon>Russulales</taxon>
        <taxon>Auriscalpiaceae</taxon>
        <taxon>Artomyces</taxon>
    </lineage>
</organism>
<evidence type="ECO:0000313" key="1">
    <source>
        <dbReference type="EMBL" id="KAI0063581.1"/>
    </source>
</evidence>
<evidence type="ECO:0000313" key="2">
    <source>
        <dbReference type="Proteomes" id="UP000814140"/>
    </source>
</evidence>
<dbReference type="EMBL" id="MU277202">
    <property type="protein sequence ID" value="KAI0063581.1"/>
    <property type="molecule type" value="Genomic_DNA"/>
</dbReference>
<keyword evidence="2" id="KW-1185">Reference proteome</keyword>
<name>A0ACB8T616_9AGAM</name>
<accession>A0ACB8T616</accession>
<reference evidence="1" key="2">
    <citation type="journal article" date="2022" name="New Phytol.">
        <title>Evolutionary transition to the ectomycorrhizal habit in the genomes of a hyperdiverse lineage of mushroom-forming fungi.</title>
        <authorList>
            <person name="Looney B."/>
            <person name="Miyauchi S."/>
            <person name="Morin E."/>
            <person name="Drula E."/>
            <person name="Courty P.E."/>
            <person name="Kohler A."/>
            <person name="Kuo A."/>
            <person name="LaButti K."/>
            <person name="Pangilinan J."/>
            <person name="Lipzen A."/>
            <person name="Riley R."/>
            <person name="Andreopoulos W."/>
            <person name="He G."/>
            <person name="Johnson J."/>
            <person name="Nolan M."/>
            <person name="Tritt A."/>
            <person name="Barry K.W."/>
            <person name="Grigoriev I.V."/>
            <person name="Nagy L.G."/>
            <person name="Hibbett D."/>
            <person name="Henrissat B."/>
            <person name="Matheny P.B."/>
            <person name="Labbe J."/>
            <person name="Martin F.M."/>
        </authorList>
    </citation>
    <scope>NUCLEOTIDE SEQUENCE</scope>
    <source>
        <strain evidence="1">HHB10654</strain>
    </source>
</reference>
<comment type="caution">
    <text evidence="1">The sequence shown here is derived from an EMBL/GenBank/DDBJ whole genome shotgun (WGS) entry which is preliminary data.</text>
</comment>
<reference evidence="1" key="1">
    <citation type="submission" date="2021-03" db="EMBL/GenBank/DDBJ databases">
        <authorList>
            <consortium name="DOE Joint Genome Institute"/>
            <person name="Ahrendt S."/>
            <person name="Looney B.P."/>
            <person name="Miyauchi S."/>
            <person name="Morin E."/>
            <person name="Drula E."/>
            <person name="Courty P.E."/>
            <person name="Chicoki N."/>
            <person name="Fauchery L."/>
            <person name="Kohler A."/>
            <person name="Kuo A."/>
            <person name="Labutti K."/>
            <person name="Pangilinan J."/>
            <person name="Lipzen A."/>
            <person name="Riley R."/>
            <person name="Andreopoulos W."/>
            <person name="He G."/>
            <person name="Johnson J."/>
            <person name="Barry K.W."/>
            <person name="Grigoriev I.V."/>
            <person name="Nagy L."/>
            <person name="Hibbett D."/>
            <person name="Henrissat B."/>
            <person name="Matheny P.B."/>
            <person name="Labbe J."/>
            <person name="Martin F."/>
        </authorList>
    </citation>
    <scope>NUCLEOTIDE SEQUENCE</scope>
    <source>
        <strain evidence="1">HHB10654</strain>
    </source>
</reference>
<sequence>MSAQYQALPTDDEREVPTPEELQLAEDPRFNPPTPPAWKRVALILFIVVMFWLSFRLRNPRPVEDAKVVHSNRYSKEHKYRPAASPIITERLKDGRVRVRGAPPTARSKRH</sequence>
<protein>
    <submittedName>
        <fullName evidence="1">Uncharacterized protein</fullName>
    </submittedName>
</protein>